<proteinExistence type="predicted"/>
<dbReference type="AlphaFoldDB" id="A0A1F4W2Y0"/>
<evidence type="ECO:0000313" key="2">
    <source>
        <dbReference type="Proteomes" id="UP000176614"/>
    </source>
</evidence>
<gene>
    <name evidence="1" type="ORF">A2264_02670</name>
</gene>
<protein>
    <submittedName>
        <fullName evidence="1">Uncharacterized protein</fullName>
    </submittedName>
</protein>
<sequence>MSFPLIAFYRVWGNFFGKSAFPKTTYIKLPKKLNTIMYKMLQVETKLLTKFRLPLGSTITVVAKQSSV</sequence>
<dbReference type="EMBL" id="MEVT01000003">
    <property type="protein sequence ID" value="OGC63776.1"/>
    <property type="molecule type" value="Genomic_DNA"/>
</dbReference>
<reference evidence="1 2" key="1">
    <citation type="journal article" date="2016" name="Nat. Commun.">
        <title>Thousands of microbial genomes shed light on interconnected biogeochemical processes in an aquifer system.</title>
        <authorList>
            <person name="Anantharaman K."/>
            <person name="Brown C.T."/>
            <person name="Hug L.A."/>
            <person name="Sharon I."/>
            <person name="Castelle C.J."/>
            <person name="Probst A.J."/>
            <person name="Thomas B.C."/>
            <person name="Singh A."/>
            <person name="Wilkins M.J."/>
            <person name="Karaoz U."/>
            <person name="Brodie E.L."/>
            <person name="Williams K.H."/>
            <person name="Hubbard S.S."/>
            <person name="Banfield J.F."/>
        </authorList>
    </citation>
    <scope>NUCLEOTIDE SEQUENCE [LARGE SCALE GENOMIC DNA]</scope>
</reference>
<name>A0A1F4W2Y0_UNCKA</name>
<organism evidence="1 2">
    <name type="scientific">candidate division WWE3 bacterium RIFOXYA2_FULL_46_9</name>
    <dbReference type="NCBI Taxonomy" id="1802636"/>
    <lineage>
        <taxon>Bacteria</taxon>
        <taxon>Katanobacteria</taxon>
    </lineage>
</organism>
<comment type="caution">
    <text evidence="1">The sequence shown here is derived from an EMBL/GenBank/DDBJ whole genome shotgun (WGS) entry which is preliminary data.</text>
</comment>
<dbReference type="Proteomes" id="UP000176614">
    <property type="component" value="Unassembled WGS sequence"/>
</dbReference>
<evidence type="ECO:0000313" key="1">
    <source>
        <dbReference type="EMBL" id="OGC63776.1"/>
    </source>
</evidence>
<accession>A0A1F4W2Y0</accession>